<feature type="active site" description="Nucleophile" evidence="9">
    <location>
        <position position="229"/>
    </location>
</feature>
<dbReference type="UniPathway" id="UPA00219"/>
<evidence type="ECO:0000313" key="14">
    <source>
        <dbReference type="Proteomes" id="UP000182278"/>
    </source>
</evidence>
<evidence type="ECO:0000256" key="3">
    <source>
        <dbReference type="ARBA" id="ARBA00022676"/>
    </source>
</evidence>
<protein>
    <submittedName>
        <fullName evidence="13">Uncharacterized protein</fullName>
    </submittedName>
</protein>
<evidence type="ECO:0000259" key="12">
    <source>
        <dbReference type="PROSITE" id="PS52029"/>
    </source>
</evidence>
<dbReference type="EMBL" id="MNUO01000066">
    <property type="protein sequence ID" value="OIN97048.1"/>
    <property type="molecule type" value="Genomic_DNA"/>
</dbReference>
<dbReference type="PROSITE" id="PS52029">
    <property type="entry name" value="LD_TPASE"/>
    <property type="match status" value="1"/>
</dbReference>
<feature type="chain" id="PRO_5012385108" evidence="10">
    <location>
        <begin position="28"/>
        <end position="322"/>
    </location>
</feature>
<feature type="active site" description="Proton donor/acceptor" evidence="9">
    <location>
        <position position="213"/>
    </location>
</feature>
<evidence type="ECO:0000256" key="2">
    <source>
        <dbReference type="ARBA" id="ARBA00005992"/>
    </source>
</evidence>
<dbReference type="InterPro" id="IPR018392">
    <property type="entry name" value="LysM"/>
</dbReference>
<dbReference type="GO" id="GO:0016757">
    <property type="term" value="F:glycosyltransferase activity"/>
    <property type="evidence" value="ECO:0007669"/>
    <property type="project" value="UniProtKB-KW"/>
</dbReference>
<feature type="domain" description="LysM" evidence="11">
    <location>
        <begin position="67"/>
        <end position="111"/>
    </location>
</feature>
<keyword evidence="4" id="KW-0808">Transferase</keyword>
<proteinExistence type="inferred from homology"/>
<dbReference type="GO" id="GO:0005576">
    <property type="term" value="C:extracellular region"/>
    <property type="evidence" value="ECO:0007669"/>
    <property type="project" value="TreeGrafter"/>
</dbReference>
<dbReference type="InterPro" id="IPR050979">
    <property type="entry name" value="LD-transpeptidase"/>
</dbReference>
<comment type="similarity">
    <text evidence="2">Belongs to the YkuD family.</text>
</comment>
<evidence type="ECO:0000259" key="11">
    <source>
        <dbReference type="PROSITE" id="PS51782"/>
    </source>
</evidence>
<keyword evidence="3" id="KW-0328">Glycosyltransferase</keyword>
<keyword evidence="5" id="KW-0378">Hydrolase</keyword>
<keyword evidence="7 9" id="KW-0573">Peptidoglycan synthesis</keyword>
<feature type="signal peptide" evidence="10">
    <location>
        <begin position="1"/>
        <end position="27"/>
    </location>
</feature>
<evidence type="ECO:0000256" key="1">
    <source>
        <dbReference type="ARBA" id="ARBA00004752"/>
    </source>
</evidence>
<dbReference type="PROSITE" id="PS51782">
    <property type="entry name" value="LYSM"/>
    <property type="match status" value="1"/>
</dbReference>
<reference evidence="13 14" key="1">
    <citation type="journal article" date="2016" name="Environ. Microbiol.">
        <title>Genomic resolution of a cold subsurface aquifer community provides metabolic insights for novel microbes adapted to high CO concentrations.</title>
        <authorList>
            <person name="Probst A.J."/>
            <person name="Castelle C.J."/>
            <person name="Singh A."/>
            <person name="Brown C.T."/>
            <person name="Anantharaman K."/>
            <person name="Sharon I."/>
            <person name="Hug L.A."/>
            <person name="Burstein D."/>
            <person name="Emerson J.B."/>
            <person name="Thomas B.C."/>
            <person name="Banfield J.F."/>
        </authorList>
    </citation>
    <scope>NUCLEOTIDE SEQUENCE [LARGE SCALE GENOMIC DNA]</scope>
    <source>
        <strain evidence="13">CG1_02_38_46</strain>
    </source>
</reference>
<organism evidence="13 14">
    <name type="scientific">Candidatus Desantisbacteria bacterium CG1_02_38_46</name>
    <dbReference type="NCBI Taxonomy" id="1817893"/>
    <lineage>
        <taxon>Bacteria</taxon>
        <taxon>Candidatus Desantisiibacteriota</taxon>
    </lineage>
</organism>
<feature type="domain" description="L,D-TPase catalytic" evidence="12">
    <location>
        <begin position="123"/>
        <end position="253"/>
    </location>
</feature>
<accession>A0A1J4SCP4</accession>
<evidence type="ECO:0000256" key="7">
    <source>
        <dbReference type="ARBA" id="ARBA00022984"/>
    </source>
</evidence>
<dbReference type="GO" id="GO:0071972">
    <property type="term" value="F:peptidoglycan L,D-transpeptidase activity"/>
    <property type="evidence" value="ECO:0007669"/>
    <property type="project" value="TreeGrafter"/>
</dbReference>
<dbReference type="CDD" id="cd00118">
    <property type="entry name" value="LysM"/>
    <property type="match status" value="1"/>
</dbReference>
<dbReference type="Pfam" id="PF03734">
    <property type="entry name" value="YkuD"/>
    <property type="match status" value="1"/>
</dbReference>
<keyword evidence="8 9" id="KW-0961">Cell wall biogenesis/degradation</keyword>
<gene>
    <name evidence="13" type="ORF">AUJ66_04470</name>
</gene>
<evidence type="ECO:0000313" key="13">
    <source>
        <dbReference type="EMBL" id="OIN97048.1"/>
    </source>
</evidence>
<dbReference type="Proteomes" id="UP000182278">
    <property type="component" value="Unassembled WGS sequence"/>
</dbReference>
<dbReference type="GO" id="GO:0008360">
    <property type="term" value="P:regulation of cell shape"/>
    <property type="evidence" value="ECO:0007669"/>
    <property type="project" value="UniProtKB-UniRule"/>
</dbReference>
<dbReference type="PANTHER" id="PTHR30582:SF24">
    <property type="entry name" value="L,D-TRANSPEPTIDASE ERFK_SRFK-RELATED"/>
    <property type="match status" value="1"/>
</dbReference>
<dbReference type="SUPFAM" id="SSF54106">
    <property type="entry name" value="LysM domain"/>
    <property type="match status" value="1"/>
</dbReference>
<dbReference type="Gene3D" id="2.40.440.10">
    <property type="entry name" value="L,D-transpeptidase catalytic domain-like"/>
    <property type="match status" value="1"/>
</dbReference>
<dbReference type="CDD" id="cd16913">
    <property type="entry name" value="YkuD_like"/>
    <property type="match status" value="1"/>
</dbReference>
<evidence type="ECO:0000256" key="5">
    <source>
        <dbReference type="ARBA" id="ARBA00022801"/>
    </source>
</evidence>
<comment type="caution">
    <text evidence="13">The sequence shown here is derived from an EMBL/GenBank/DDBJ whole genome shotgun (WGS) entry which is preliminary data.</text>
</comment>
<dbReference type="Pfam" id="PF01476">
    <property type="entry name" value="LysM"/>
    <property type="match status" value="1"/>
</dbReference>
<comment type="pathway">
    <text evidence="1 9">Cell wall biogenesis; peptidoglycan biosynthesis.</text>
</comment>
<keyword evidence="6 9" id="KW-0133">Cell shape</keyword>
<dbReference type="PANTHER" id="PTHR30582">
    <property type="entry name" value="L,D-TRANSPEPTIDASE"/>
    <property type="match status" value="1"/>
</dbReference>
<dbReference type="SMART" id="SM00257">
    <property type="entry name" value="LysM"/>
    <property type="match status" value="1"/>
</dbReference>
<sequence>MKSIPFFILLVIVYSLSSLHCSETVTAQPDTITLIRKSKVALKNYFSRPYKVVRGDTMPGEVIGKLFTYEVKRGDILLKIALKFDISYMSIVYANNIKNPALIHIGDKLFIPKRMIIPKKLYKGLLLNLPEYRLYVFDDTTVVKVYPICIGLTTWRTSQGKFKIRNKAINPSWHIPEEMAVRLMKQQEIVPPGDTNPLGDRWIGLSLPNIGIHSTIDTMSIGRTSSHGCIRLYPRDIHELFDMVKVGDTGEIIYEPVKIGMIGSRIFLEIHRDIYKLVPKMKDEVMRRLESLGLINFVDTEKIQEIVNERRGIPIIIGSVAE</sequence>
<dbReference type="AlphaFoldDB" id="A0A1J4SCP4"/>
<dbReference type="InterPro" id="IPR036779">
    <property type="entry name" value="LysM_dom_sf"/>
</dbReference>
<name>A0A1J4SCP4_9BACT</name>
<dbReference type="InterPro" id="IPR038063">
    <property type="entry name" value="Transpep_catalytic_dom"/>
</dbReference>
<dbReference type="GO" id="GO:0071555">
    <property type="term" value="P:cell wall organization"/>
    <property type="evidence" value="ECO:0007669"/>
    <property type="project" value="UniProtKB-UniRule"/>
</dbReference>
<dbReference type="SUPFAM" id="SSF141523">
    <property type="entry name" value="L,D-transpeptidase catalytic domain-like"/>
    <property type="match status" value="1"/>
</dbReference>
<dbReference type="InterPro" id="IPR005490">
    <property type="entry name" value="LD_TPept_cat_dom"/>
</dbReference>
<dbReference type="Gene3D" id="3.10.350.10">
    <property type="entry name" value="LysM domain"/>
    <property type="match status" value="1"/>
</dbReference>
<evidence type="ECO:0000256" key="6">
    <source>
        <dbReference type="ARBA" id="ARBA00022960"/>
    </source>
</evidence>
<evidence type="ECO:0000256" key="9">
    <source>
        <dbReference type="PROSITE-ProRule" id="PRU01373"/>
    </source>
</evidence>
<evidence type="ECO:0000256" key="4">
    <source>
        <dbReference type="ARBA" id="ARBA00022679"/>
    </source>
</evidence>
<keyword evidence="10" id="KW-0732">Signal</keyword>
<evidence type="ECO:0000256" key="8">
    <source>
        <dbReference type="ARBA" id="ARBA00023316"/>
    </source>
</evidence>
<dbReference type="GO" id="GO:0018104">
    <property type="term" value="P:peptidoglycan-protein cross-linking"/>
    <property type="evidence" value="ECO:0007669"/>
    <property type="project" value="TreeGrafter"/>
</dbReference>
<dbReference type="STRING" id="1817893.AUJ66_04470"/>
<evidence type="ECO:0000256" key="10">
    <source>
        <dbReference type="SAM" id="SignalP"/>
    </source>
</evidence>